<sequence>MESTGEELRRRWGELHRRSRGGPGIREAEDEGFDATVHNHVPDGEENLLESHSEASLPSRPTCKRSQEGLADGVEEPPVKLQRANFKCEQSHDRQEVEPEIFVMNRIGGQSRSPVKKVHTEPTRHEKINSENCLGREVKHADYDSRNKKPKTADGEKIYPLQRRKQAKQGLRDEIPGWEDKGTNCSGALTGRMVASKTAETRSSSSSAAASRSRSARTTASSPSFPSNPSAPHLSLYVSWVALSTTANARRATSSGVIIIHVLTGVDSMASRMAAVSAAASGSTTTRSTPLAARHLRWLSARRRAREATSAASRRRASHHAACRDSAASSGDPVPANTARALLRSATQGAMASAIVPAALSAPDAHCICSGVGSGLERYLVPTEECVVRSCSVSSSSASSSGPQFITASISSCISSSMSTTAGGGVLLLQHMIVSICK</sequence>
<proteinExistence type="predicted"/>
<feature type="region of interest" description="Disordered" evidence="1">
    <location>
        <begin position="304"/>
        <end position="334"/>
    </location>
</feature>
<reference evidence="2 3" key="1">
    <citation type="submission" date="2012-08" db="EMBL/GenBank/DDBJ databases">
        <title>Oryza genome evolution.</title>
        <authorList>
            <person name="Wing R.A."/>
        </authorList>
    </citation>
    <scope>NUCLEOTIDE SEQUENCE</scope>
</reference>
<accession>A0A0D9X9V8</accession>
<reference evidence="3" key="2">
    <citation type="submission" date="2013-12" db="EMBL/GenBank/DDBJ databases">
        <authorList>
            <person name="Yu Y."/>
            <person name="Lee S."/>
            <person name="de Baynast K."/>
            <person name="Wissotski M."/>
            <person name="Liu L."/>
            <person name="Talag J."/>
            <person name="Goicoechea J."/>
            <person name="Angelova A."/>
            <person name="Jetty R."/>
            <person name="Kudrna D."/>
            <person name="Golser W."/>
            <person name="Rivera L."/>
            <person name="Zhang J."/>
            <person name="Wing R."/>
        </authorList>
    </citation>
    <scope>NUCLEOTIDE SEQUENCE</scope>
</reference>
<evidence type="ECO:0000313" key="3">
    <source>
        <dbReference type="Proteomes" id="UP000032180"/>
    </source>
</evidence>
<evidence type="ECO:0000313" key="2">
    <source>
        <dbReference type="EnsemblPlants" id="LPERR08G17530.5"/>
    </source>
</evidence>
<dbReference type="Proteomes" id="UP000032180">
    <property type="component" value="Chromosome 8"/>
</dbReference>
<name>A0A0D9X9V8_9ORYZ</name>
<organism evidence="2 3">
    <name type="scientific">Leersia perrieri</name>
    <dbReference type="NCBI Taxonomy" id="77586"/>
    <lineage>
        <taxon>Eukaryota</taxon>
        <taxon>Viridiplantae</taxon>
        <taxon>Streptophyta</taxon>
        <taxon>Embryophyta</taxon>
        <taxon>Tracheophyta</taxon>
        <taxon>Spermatophyta</taxon>
        <taxon>Magnoliopsida</taxon>
        <taxon>Liliopsida</taxon>
        <taxon>Poales</taxon>
        <taxon>Poaceae</taxon>
        <taxon>BOP clade</taxon>
        <taxon>Oryzoideae</taxon>
        <taxon>Oryzeae</taxon>
        <taxon>Oryzinae</taxon>
        <taxon>Leersia</taxon>
    </lineage>
</organism>
<feature type="compositionally biased region" description="Basic and acidic residues" evidence="1">
    <location>
        <begin position="1"/>
        <end position="16"/>
    </location>
</feature>
<keyword evidence="3" id="KW-1185">Reference proteome</keyword>
<reference evidence="2" key="3">
    <citation type="submission" date="2015-04" db="UniProtKB">
        <authorList>
            <consortium name="EnsemblPlants"/>
        </authorList>
    </citation>
    <scope>IDENTIFICATION</scope>
</reference>
<dbReference type="AlphaFoldDB" id="A0A0D9X9V8"/>
<protein>
    <submittedName>
        <fullName evidence="2">Uncharacterized protein</fullName>
    </submittedName>
</protein>
<feature type="compositionally biased region" description="Basic and acidic residues" evidence="1">
    <location>
        <begin position="118"/>
        <end position="157"/>
    </location>
</feature>
<feature type="region of interest" description="Disordered" evidence="1">
    <location>
        <begin position="106"/>
        <end position="230"/>
    </location>
</feature>
<dbReference type="Gramene" id="LPERR08G17530.5">
    <property type="protein sequence ID" value="LPERR08G17530.5"/>
    <property type="gene ID" value="LPERR08G17530"/>
</dbReference>
<feature type="region of interest" description="Disordered" evidence="1">
    <location>
        <begin position="1"/>
        <end position="78"/>
    </location>
</feature>
<dbReference type="HOGENOM" id="CLU_626087_0_0_1"/>
<feature type="compositionally biased region" description="Basic and acidic residues" evidence="1">
    <location>
        <begin position="170"/>
        <end position="182"/>
    </location>
</feature>
<dbReference type="EnsemblPlants" id="LPERR08G17530.5">
    <property type="protein sequence ID" value="LPERR08G17530.5"/>
    <property type="gene ID" value="LPERR08G17530"/>
</dbReference>
<feature type="compositionally biased region" description="Low complexity" evidence="1">
    <location>
        <begin position="195"/>
        <end position="230"/>
    </location>
</feature>
<evidence type="ECO:0000256" key="1">
    <source>
        <dbReference type="SAM" id="MobiDB-lite"/>
    </source>
</evidence>